<dbReference type="AlphaFoldDB" id="A0A9P0I1D1"/>
<proteinExistence type="predicted"/>
<dbReference type="EMBL" id="LR824533">
    <property type="protein sequence ID" value="CAH1639415.1"/>
    <property type="molecule type" value="Genomic_DNA"/>
</dbReference>
<evidence type="ECO:0000313" key="1">
    <source>
        <dbReference type="EMBL" id="CAH1639415.1"/>
    </source>
</evidence>
<organism evidence="1 2">
    <name type="scientific">Spodoptera littoralis</name>
    <name type="common">Egyptian cotton leafworm</name>
    <dbReference type="NCBI Taxonomy" id="7109"/>
    <lineage>
        <taxon>Eukaryota</taxon>
        <taxon>Metazoa</taxon>
        <taxon>Ecdysozoa</taxon>
        <taxon>Arthropoda</taxon>
        <taxon>Hexapoda</taxon>
        <taxon>Insecta</taxon>
        <taxon>Pterygota</taxon>
        <taxon>Neoptera</taxon>
        <taxon>Endopterygota</taxon>
        <taxon>Lepidoptera</taxon>
        <taxon>Glossata</taxon>
        <taxon>Ditrysia</taxon>
        <taxon>Noctuoidea</taxon>
        <taxon>Noctuidae</taxon>
        <taxon>Amphipyrinae</taxon>
        <taxon>Spodoptera</taxon>
    </lineage>
</organism>
<accession>A0A9P0I1D1</accession>
<reference evidence="1" key="1">
    <citation type="submission" date="2022-02" db="EMBL/GenBank/DDBJ databases">
        <authorList>
            <person name="King R."/>
        </authorList>
    </citation>
    <scope>NUCLEOTIDE SEQUENCE</scope>
</reference>
<keyword evidence="2" id="KW-1185">Reference proteome</keyword>
<evidence type="ECO:0000313" key="2">
    <source>
        <dbReference type="Proteomes" id="UP001153321"/>
    </source>
</evidence>
<protein>
    <submittedName>
        <fullName evidence="1">Uncharacterized protein</fullName>
    </submittedName>
</protein>
<sequence length="172" mass="18996">MLIFTSLEEGHAQRVSEVKDVPLGSGGAAVPNLTRTTSRQCIACDHRAKLLPEIPEPVSAPPVLIPTPVPEEPVFVRQTRETGTVMTAKPENVREVLEDRDPNSLNQHVQQIWCTAPCLRCVKIYFASLRTMVQSCMAAIVVPAADAVGHICRHIRVNFRKDAPEEKDLLIV</sequence>
<name>A0A9P0I1D1_SPOLI</name>
<gene>
    <name evidence="1" type="ORF">SPLIT_LOCUS4772</name>
</gene>
<dbReference type="Proteomes" id="UP001153321">
    <property type="component" value="Chromosome 2"/>
</dbReference>